<dbReference type="EMBL" id="PXWF02000297">
    <property type="protein sequence ID" value="PWF42443.1"/>
    <property type="molecule type" value="Genomic_DNA"/>
</dbReference>
<dbReference type="RefSeq" id="WP_106759642.1">
    <property type="nucleotide sequence ID" value="NZ_PXWF02000297.1"/>
</dbReference>
<dbReference type="Pfam" id="PF01329">
    <property type="entry name" value="Pterin_4a"/>
    <property type="match status" value="1"/>
</dbReference>
<gene>
    <name evidence="5" type="ORF">C7C56_022735</name>
</gene>
<proteinExistence type="inferred from homology"/>
<dbReference type="GO" id="GO:0008124">
    <property type="term" value="F:4-alpha-hydroxytetrahydrobiopterin dehydratase activity"/>
    <property type="evidence" value="ECO:0007669"/>
    <property type="project" value="UniProtKB-UniRule"/>
</dbReference>
<name>A0A2U2HEV8_9BURK</name>
<dbReference type="AlphaFoldDB" id="A0A2U2HEV8"/>
<dbReference type="PANTHER" id="PTHR12599">
    <property type="entry name" value="PTERIN-4-ALPHA-CARBINOLAMINE DEHYDRATASE"/>
    <property type="match status" value="1"/>
</dbReference>
<evidence type="ECO:0000313" key="5">
    <source>
        <dbReference type="EMBL" id="PWF42443.1"/>
    </source>
</evidence>
<dbReference type="Proteomes" id="UP000241421">
    <property type="component" value="Unassembled WGS sequence"/>
</dbReference>
<accession>A0A2U2HEV8</accession>
<keyword evidence="6" id="KW-1185">Reference proteome</keyword>
<dbReference type="PANTHER" id="PTHR12599:SF0">
    <property type="entry name" value="PTERIN-4-ALPHA-CARBINOLAMINE DEHYDRATASE"/>
    <property type="match status" value="1"/>
</dbReference>
<evidence type="ECO:0000256" key="4">
    <source>
        <dbReference type="HAMAP-Rule" id="MF_00434"/>
    </source>
</evidence>
<dbReference type="InterPro" id="IPR001533">
    <property type="entry name" value="Pterin_deHydtase"/>
</dbReference>
<dbReference type="HAMAP" id="MF_00434">
    <property type="entry name" value="Pterin_4_alpha"/>
    <property type="match status" value="1"/>
</dbReference>
<dbReference type="EC" id="4.2.1.96" evidence="4"/>
<dbReference type="InterPro" id="IPR036428">
    <property type="entry name" value="PCD_sf"/>
</dbReference>
<organism evidence="5 6">
    <name type="scientific">Massilia glaciei</name>
    <dbReference type="NCBI Taxonomy" id="1524097"/>
    <lineage>
        <taxon>Bacteria</taxon>
        <taxon>Pseudomonadati</taxon>
        <taxon>Pseudomonadota</taxon>
        <taxon>Betaproteobacteria</taxon>
        <taxon>Burkholderiales</taxon>
        <taxon>Oxalobacteraceae</taxon>
        <taxon>Telluria group</taxon>
        <taxon>Massilia</taxon>
    </lineage>
</organism>
<dbReference type="Gene3D" id="3.30.1360.20">
    <property type="entry name" value="Transcriptional coactivator/pterin dehydratase"/>
    <property type="match status" value="1"/>
</dbReference>
<evidence type="ECO:0000256" key="2">
    <source>
        <dbReference type="ARBA" id="ARBA00006472"/>
    </source>
</evidence>
<evidence type="ECO:0000256" key="3">
    <source>
        <dbReference type="ARBA" id="ARBA00023239"/>
    </source>
</evidence>
<dbReference type="GO" id="GO:0006729">
    <property type="term" value="P:tetrahydrobiopterin biosynthetic process"/>
    <property type="evidence" value="ECO:0007669"/>
    <property type="project" value="InterPro"/>
</dbReference>
<keyword evidence="3 4" id="KW-0456">Lyase</keyword>
<evidence type="ECO:0000256" key="1">
    <source>
        <dbReference type="ARBA" id="ARBA00001554"/>
    </source>
</evidence>
<dbReference type="OrthoDB" id="9794987at2"/>
<protein>
    <recommendedName>
        <fullName evidence="4">Putative pterin-4-alpha-carbinolamine dehydratase</fullName>
        <shortName evidence="4">PHS</shortName>
        <ecNumber evidence="4">4.2.1.96</ecNumber>
    </recommendedName>
    <alternativeName>
        <fullName evidence="4">4-alpha-hydroxy-tetrahydropterin dehydratase</fullName>
    </alternativeName>
    <alternativeName>
        <fullName evidence="4">Pterin carbinolamine dehydratase</fullName>
        <shortName evidence="4">PCD</shortName>
    </alternativeName>
</protein>
<comment type="caution">
    <text evidence="5">The sequence shown here is derived from an EMBL/GenBank/DDBJ whole genome shotgun (WGS) entry which is preliminary data.</text>
</comment>
<comment type="similarity">
    <text evidence="2 4">Belongs to the pterin-4-alpha-carbinolamine dehydratase family.</text>
</comment>
<dbReference type="SUPFAM" id="SSF55248">
    <property type="entry name" value="PCD-like"/>
    <property type="match status" value="1"/>
</dbReference>
<evidence type="ECO:0000313" key="6">
    <source>
        <dbReference type="Proteomes" id="UP000241421"/>
    </source>
</evidence>
<comment type="catalytic activity">
    <reaction evidence="1 4">
        <text>(4aS,6R)-4a-hydroxy-L-erythro-5,6,7,8-tetrahydrobiopterin = (6R)-L-erythro-6,7-dihydrobiopterin + H2O</text>
        <dbReference type="Rhea" id="RHEA:11920"/>
        <dbReference type="ChEBI" id="CHEBI:15377"/>
        <dbReference type="ChEBI" id="CHEBI:15642"/>
        <dbReference type="ChEBI" id="CHEBI:43120"/>
        <dbReference type="EC" id="4.2.1.96"/>
    </reaction>
</comment>
<sequence>MTLLDQHCTRAATALPADAITALLAEVPGWTHTDGKIVRAFALRDYHETIAFVNLLAAMVHEQDHHPDLLVTYKECEVGFSTHSVDGISQNDFICAARANALYAGRPAA</sequence>
<reference evidence="5 6" key="1">
    <citation type="submission" date="2018-04" db="EMBL/GenBank/DDBJ databases">
        <title>Massilia violaceinigra sp. nov., a novel purple-pigmented bacterium isolated from Tianshan glacier, Xinjiang, China.</title>
        <authorList>
            <person name="Wang H."/>
        </authorList>
    </citation>
    <scope>NUCLEOTIDE SEQUENCE [LARGE SCALE GENOMIC DNA]</scope>
    <source>
        <strain evidence="5 6">B448-2</strain>
    </source>
</reference>